<evidence type="ECO:0000313" key="1">
    <source>
        <dbReference type="EMBL" id="AKU97915.1"/>
    </source>
</evidence>
<organism evidence="1 2">
    <name type="scientific">Labilithrix luteola</name>
    <dbReference type="NCBI Taxonomy" id="1391654"/>
    <lineage>
        <taxon>Bacteria</taxon>
        <taxon>Pseudomonadati</taxon>
        <taxon>Myxococcota</taxon>
        <taxon>Polyangia</taxon>
        <taxon>Polyangiales</taxon>
        <taxon>Labilitrichaceae</taxon>
        <taxon>Labilithrix</taxon>
    </lineage>
</organism>
<dbReference type="STRING" id="1391654.AKJ09_04579"/>
<dbReference type="InterPro" id="IPR018655">
    <property type="entry name" value="DUF2086"/>
</dbReference>
<protein>
    <recommendedName>
        <fullName evidence="3">Fe2OG dioxygenase domain-containing protein</fullName>
    </recommendedName>
</protein>
<dbReference type="Gene3D" id="2.60.120.620">
    <property type="entry name" value="q2cbj1_9rhob like domain"/>
    <property type="match status" value="1"/>
</dbReference>
<dbReference type="OrthoDB" id="9781972at2"/>
<dbReference type="EMBL" id="CP012333">
    <property type="protein sequence ID" value="AKU97915.1"/>
    <property type="molecule type" value="Genomic_DNA"/>
</dbReference>
<name>A0A0K1PWK7_9BACT</name>
<accession>A0A0K1PWK7</accession>
<dbReference type="AlphaFoldDB" id="A0A0K1PWK7"/>
<evidence type="ECO:0000313" key="2">
    <source>
        <dbReference type="Proteomes" id="UP000064967"/>
    </source>
</evidence>
<dbReference type="PATRIC" id="fig|1391654.3.peg.4644"/>
<keyword evidence="2" id="KW-1185">Reference proteome</keyword>
<evidence type="ECO:0008006" key="3">
    <source>
        <dbReference type="Google" id="ProtNLM"/>
    </source>
</evidence>
<dbReference type="KEGG" id="llu:AKJ09_04579"/>
<dbReference type="Proteomes" id="UP000064967">
    <property type="component" value="Chromosome"/>
</dbReference>
<reference evidence="1 2" key="1">
    <citation type="submission" date="2015-08" db="EMBL/GenBank/DDBJ databases">
        <authorList>
            <person name="Babu N.S."/>
            <person name="Beckwith C.J."/>
            <person name="Beseler K.G."/>
            <person name="Brison A."/>
            <person name="Carone J.V."/>
            <person name="Caskin T.P."/>
            <person name="Diamond M."/>
            <person name="Durham M.E."/>
            <person name="Foxe J.M."/>
            <person name="Go M."/>
            <person name="Henderson B.A."/>
            <person name="Jones I.B."/>
            <person name="McGettigan J.A."/>
            <person name="Micheletti S.J."/>
            <person name="Nasrallah M.E."/>
            <person name="Ortiz D."/>
            <person name="Piller C.R."/>
            <person name="Privatt S.R."/>
            <person name="Schneider S.L."/>
            <person name="Sharp S."/>
            <person name="Smith T.C."/>
            <person name="Stanton J.D."/>
            <person name="Ullery H.E."/>
            <person name="Wilson R.J."/>
            <person name="Serrano M.G."/>
            <person name="Buck G."/>
            <person name="Lee V."/>
            <person name="Wang Y."/>
            <person name="Carvalho R."/>
            <person name="Voegtly L."/>
            <person name="Shi R."/>
            <person name="Duckworth R."/>
            <person name="Johnson A."/>
            <person name="Loviza R."/>
            <person name="Walstead R."/>
            <person name="Shah Z."/>
            <person name="Kiflezghi M."/>
            <person name="Wade K."/>
            <person name="Ball S.L."/>
            <person name="Bradley K.W."/>
            <person name="Asai D.J."/>
            <person name="Bowman C.A."/>
            <person name="Russell D.A."/>
            <person name="Pope W.H."/>
            <person name="Jacobs-Sera D."/>
            <person name="Hendrix R.W."/>
            <person name="Hatfull G.F."/>
        </authorList>
    </citation>
    <scope>NUCLEOTIDE SEQUENCE [LARGE SCALE GENOMIC DNA]</scope>
    <source>
        <strain evidence="1 2">DSM 27648</strain>
    </source>
</reference>
<dbReference type="Pfam" id="PF09859">
    <property type="entry name" value="Oxygenase-NA"/>
    <property type="match status" value="1"/>
</dbReference>
<gene>
    <name evidence="1" type="ORF">AKJ09_04579</name>
</gene>
<sequence>MKELDTFDWAHVEADLDVQGHAILPGLLTETECDVLAGSLQDKSVLDEAIDLEAMSQGRGELRRFRDPLTDDLSALRASLYERLVGTANRWQEAIGDDARYPGSFGALSKQRRTKGRPMERSALSRLGAGDHWGLHQDAESDDAFPLQVSALLSRPGRQFSGGEFVMTEQRPRMQSRPIVVVPKQGDAIILATHRKPFRGAKGFYRVSLKHAVSRVLSGYRVALELLFDGAS</sequence>
<proteinExistence type="predicted"/>